<dbReference type="EMBL" id="BBZA01000292">
    <property type="protein sequence ID" value="GAP64605.1"/>
    <property type="molecule type" value="Genomic_DNA"/>
</dbReference>
<dbReference type="Proteomes" id="UP000050502">
    <property type="component" value="Unassembled WGS sequence"/>
</dbReference>
<dbReference type="STRING" id="872965.SE16_11815"/>
<evidence type="ECO:0000313" key="4">
    <source>
        <dbReference type="EMBL" id="KPL87197.1"/>
    </source>
</evidence>
<evidence type="ECO:0000259" key="2">
    <source>
        <dbReference type="Pfam" id="PF01370"/>
    </source>
</evidence>
<proteinExistence type="inferred from homology"/>
<keyword evidence="5" id="KW-1185">Reference proteome</keyword>
<dbReference type="OrthoDB" id="9803061at2"/>
<dbReference type="Gene3D" id="3.40.50.720">
    <property type="entry name" value="NAD(P)-binding Rossmann-like Domain"/>
    <property type="match status" value="1"/>
</dbReference>
<dbReference type="Proteomes" id="UP000037784">
    <property type="component" value="Unassembled WGS sequence"/>
</dbReference>
<gene>
    <name evidence="3" type="primary">galE</name>
    <name evidence="3" type="ORF">ARMA_3028</name>
    <name evidence="4" type="ORF">SE16_11815</name>
</gene>
<feature type="domain" description="NAD-dependent epimerase/dehydratase" evidence="2">
    <location>
        <begin position="3"/>
        <end position="235"/>
    </location>
</feature>
<dbReference type="PANTHER" id="PTHR43000">
    <property type="entry name" value="DTDP-D-GLUCOSE 4,6-DEHYDRATASE-RELATED"/>
    <property type="match status" value="1"/>
</dbReference>
<accession>A0A0M8K9N6</accession>
<evidence type="ECO:0000313" key="5">
    <source>
        <dbReference type="Proteomes" id="UP000037784"/>
    </source>
</evidence>
<dbReference type="InterPro" id="IPR036291">
    <property type="entry name" value="NAD(P)-bd_dom_sf"/>
</dbReference>
<reference evidence="4 6" key="2">
    <citation type="submission" date="2015-07" db="EMBL/GenBank/DDBJ databases">
        <title>Whole genome sequence of Ardenticatena maritima DSM 23922.</title>
        <authorList>
            <person name="Hemp J."/>
            <person name="Ward L.M."/>
            <person name="Pace L.A."/>
            <person name="Fischer W.W."/>
        </authorList>
    </citation>
    <scope>NUCLEOTIDE SEQUENCE [LARGE SCALE GENOMIC DNA]</scope>
    <source>
        <strain evidence="4 6">110S</strain>
    </source>
</reference>
<dbReference type="Pfam" id="PF01370">
    <property type="entry name" value="Epimerase"/>
    <property type="match status" value="1"/>
</dbReference>
<dbReference type="EMBL" id="LGKN01000006">
    <property type="protein sequence ID" value="KPL87197.1"/>
    <property type="molecule type" value="Genomic_DNA"/>
</dbReference>
<comment type="similarity">
    <text evidence="1">Belongs to the NAD(P)-dependent epimerase/dehydratase family.</text>
</comment>
<dbReference type="Gene3D" id="3.90.25.10">
    <property type="entry name" value="UDP-galactose 4-epimerase, domain 1"/>
    <property type="match status" value="1"/>
</dbReference>
<dbReference type="EC" id="5.1.3.2" evidence="3"/>
<sequence length="313" mass="34992">MKILVTGGAGFIGSHVVDAYIAAGHDVVVVDNLSSGKRENVHPKARFYHLDIRDPALEEVFATERPDVVNHHAAQIDVRRSVEDPMHDAEINILGSLHLILLARRYGVRKFIYASTGGAVYGEPEYLPCDENHPINPICEYGASKHTVEHYLYLNRHNFGLEYTILRYPNVYGPRQDPHGEAGVVAIFSQRMLRQEPVTIFGTGEQERDFLSALDCARANVMVLEQGNGHIYNLGTGRGTSINELFALLKTITNYPLDPVYAPARVGETFKIYLDASRAERELGWRPTRTLEEGLRETVAYFAAQTSSEQNPS</sequence>
<dbReference type="RefSeq" id="WP_054494322.1">
    <property type="nucleotide sequence ID" value="NZ_BBZA01000292.1"/>
</dbReference>
<reference evidence="5" key="3">
    <citation type="submission" date="2015-08" db="EMBL/GenBank/DDBJ databases">
        <title>Draft Genome Sequence of a Heterotrophic Facultative Anaerobic Bacterium Ardenticatena maritima Strain 110S.</title>
        <authorList>
            <person name="Kawaichi S."/>
            <person name="Yoshida T."/>
            <person name="Sako Y."/>
            <person name="Nakamura R."/>
        </authorList>
    </citation>
    <scope>NUCLEOTIDE SEQUENCE [LARGE SCALE GENOMIC DNA]</scope>
    <source>
        <strain evidence="5">110S</strain>
    </source>
</reference>
<organism evidence="3 5">
    <name type="scientific">Ardenticatena maritima</name>
    <dbReference type="NCBI Taxonomy" id="872965"/>
    <lineage>
        <taxon>Bacteria</taxon>
        <taxon>Bacillati</taxon>
        <taxon>Chloroflexota</taxon>
        <taxon>Ardenticatenia</taxon>
        <taxon>Ardenticatenales</taxon>
        <taxon>Ardenticatenaceae</taxon>
        <taxon>Ardenticatena</taxon>
    </lineage>
</organism>
<comment type="caution">
    <text evidence="3">The sequence shown here is derived from an EMBL/GenBank/DDBJ whole genome shotgun (WGS) entry which is preliminary data.</text>
</comment>
<dbReference type="InterPro" id="IPR001509">
    <property type="entry name" value="Epimerase_deHydtase"/>
</dbReference>
<reference evidence="3 5" key="1">
    <citation type="journal article" date="2015" name="Genome Announc.">
        <title>Draft Genome Sequence of a Heterotrophic Facultative Anaerobic Thermophilic Bacterium, Ardenticatena maritima Strain 110ST.</title>
        <authorList>
            <person name="Kawaichi S."/>
            <person name="Yoshida T."/>
            <person name="Sako Y."/>
            <person name="Nakamura R."/>
        </authorList>
    </citation>
    <scope>NUCLEOTIDE SEQUENCE [LARGE SCALE GENOMIC DNA]</scope>
    <source>
        <strain evidence="3 5">110S</strain>
    </source>
</reference>
<protein>
    <submittedName>
        <fullName evidence="3">UDP-glucose 4-epimerase</fullName>
        <ecNumber evidence="3">5.1.3.2</ecNumber>
    </submittedName>
</protein>
<evidence type="ECO:0000313" key="3">
    <source>
        <dbReference type="EMBL" id="GAP64605.1"/>
    </source>
</evidence>
<dbReference type="GO" id="GO:0003978">
    <property type="term" value="F:UDP-glucose 4-epimerase activity"/>
    <property type="evidence" value="ECO:0007669"/>
    <property type="project" value="UniProtKB-EC"/>
</dbReference>
<name>A0A0M8K9N6_9CHLR</name>
<evidence type="ECO:0000313" key="6">
    <source>
        <dbReference type="Proteomes" id="UP000050502"/>
    </source>
</evidence>
<dbReference type="AlphaFoldDB" id="A0A0M8K9N6"/>
<dbReference type="SUPFAM" id="SSF51735">
    <property type="entry name" value="NAD(P)-binding Rossmann-fold domains"/>
    <property type="match status" value="1"/>
</dbReference>
<dbReference type="InParanoid" id="A0A0M8K9N6"/>
<evidence type="ECO:0000256" key="1">
    <source>
        <dbReference type="ARBA" id="ARBA00007637"/>
    </source>
</evidence>
<dbReference type="PATRIC" id="fig|872965.6.peg.2823"/>
<keyword evidence="3" id="KW-0413">Isomerase</keyword>